<dbReference type="AlphaFoldDB" id="A0A5J4Z396"/>
<dbReference type="Proteomes" id="UP000324585">
    <property type="component" value="Unassembled WGS sequence"/>
</dbReference>
<organism evidence="1 2">
    <name type="scientific">Porphyridium purpureum</name>
    <name type="common">Red alga</name>
    <name type="synonym">Porphyridium cruentum</name>
    <dbReference type="NCBI Taxonomy" id="35688"/>
    <lineage>
        <taxon>Eukaryota</taxon>
        <taxon>Rhodophyta</taxon>
        <taxon>Bangiophyceae</taxon>
        <taxon>Porphyridiales</taxon>
        <taxon>Porphyridiaceae</taxon>
        <taxon>Porphyridium</taxon>
    </lineage>
</organism>
<reference evidence="2" key="1">
    <citation type="journal article" date="2019" name="Nat. Commun.">
        <title>Expansion of phycobilisome linker gene families in mesophilic red algae.</title>
        <authorList>
            <person name="Lee J."/>
            <person name="Kim D."/>
            <person name="Bhattacharya D."/>
            <person name="Yoon H.S."/>
        </authorList>
    </citation>
    <scope>NUCLEOTIDE SEQUENCE [LARGE SCALE GENOMIC DNA]</scope>
    <source>
        <strain evidence="2">CCMP 1328</strain>
    </source>
</reference>
<gene>
    <name evidence="1" type="ORF">FVE85_5350</name>
</gene>
<comment type="caution">
    <text evidence="1">The sequence shown here is derived from an EMBL/GenBank/DDBJ whole genome shotgun (WGS) entry which is preliminary data.</text>
</comment>
<proteinExistence type="predicted"/>
<name>A0A5J4Z396_PORPP</name>
<evidence type="ECO:0000313" key="2">
    <source>
        <dbReference type="Proteomes" id="UP000324585"/>
    </source>
</evidence>
<protein>
    <submittedName>
        <fullName evidence="1">Uncharacterized protein</fullName>
    </submittedName>
</protein>
<dbReference type="EMBL" id="VRMN01000001">
    <property type="protein sequence ID" value="KAA8497765.1"/>
    <property type="molecule type" value="Genomic_DNA"/>
</dbReference>
<evidence type="ECO:0000313" key="1">
    <source>
        <dbReference type="EMBL" id="KAA8497765.1"/>
    </source>
</evidence>
<keyword evidence="2" id="KW-1185">Reference proteome</keyword>
<sequence>MDRFTQLVDSNFLVSRAYDDEEYEQDAKGLADVMLPLEWRGNAGEAQQADKERQRVNATAVRSLVVCCCRESAALARKLVQAHPHAFVHIGDVVSQRAFPTVAVYTAALAADSNRPSDSRSVVLIPDGQVPAERSVMLEQFVHERIELTDVSFTATIGTMSPTQYLLPWEGELICRTLRSSALQEDSALVAALCGSEGQDLDGDRSKLSWSRPLEVPAMLQGTDAAFLSGAEFRGRSAIGYVAIDDPSFRSMQLLAALHEAFCLAVFGRQHALELAKPLLVSVQQSLNSLMANALYL</sequence>
<accession>A0A5J4Z396</accession>